<evidence type="ECO:0000313" key="2">
    <source>
        <dbReference type="EMBL" id="CEG49832.1"/>
    </source>
</evidence>
<keyword evidence="1" id="KW-1133">Transmembrane helix</keyword>
<dbReference type="AlphaFoldDB" id="A0A0P1B6Y8"/>
<keyword evidence="1" id="KW-0812">Transmembrane</keyword>
<evidence type="ECO:0000256" key="1">
    <source>
        <dbReference type="SAM" id="Phobius"/>
    </source>
</evidence>
<reference evidence="3" key="1">
    <citation type="submission" date="2014-09" db="EMBL/GenBank/DDBJ databases">
        <authorList>
            <person name="Sharma Rahul"/>
            <person name="Thines Marco"/>
        </authorList>
    </citation>
    <scope>NUCLEOTIDE SEQUENCE [LARGE SCALE GENOMIC DNA]</scope>
</reference>
<accession>A0A0P1B6Y8</accession>
<organism evidence="2 3">
    <name type="scientific">Plasmopara halstedii</name>
    <name type="common">Downy mildew of sunflower</name>
    <dbReference type="NCBI Taxonomy" id="4781"/>
    <lineage>
        <taxon>Eukaryota</taxon>
        <taxon>Sar</taxon>
        <taxon>Stramenopiles</taxon>
        <taxon>Oomycota</taxon>
        <taxon>Peronosporomycetes</taxon>
        <taxon>Peronosporales</taxon>
        <taxon>Peronosporaceae</taxon>
        <taxon>Plasmopara</taxon>
    </lineage>
</organism>
<feature type="transmembrane region" description="Helical" evidence="1">
    <location>
        <begin position="12"/>
        <end position="30"/>
    </location>
</feature>
<proteinExistence type="predicted"/>
<dbReference type="GeneID" id="36402628"/>
<dbReference type="RefSeq" id="XP_024586201.1">
    <property type="nucleotide sequence ID" value="XM_024721064.1"/>
</dbReference>
<name>A0A0P1B6Y8_PLAHL</name>
<keyword evidence="3" id="KW-1185">Reference proteome</keyword>
<evidence type="ECO:0000313" key="3">
    <source>
        <dbReference type="Proteomes" id="UP000054928"/>
    </source>
</evidence>
<keyword evidence="1" id="KW-0472">Membrane</keyword>
<sequence>MTKGRSDRSPKIRILGVCSTIVSISCGLLWRFRLELLDSCCVVVIFDRFDEPRQRFDQVLTWFVFSYGVTIEIAGVTLPAFVLEIRFDILLSVDTGYQLKGKIRS</sequence>
<feature type="transmembrane region" description="Helical" evidence="1">
    <location>
        <begin position="59"/>
        <end position="83"/>
    </location>
</feature>
<dbReference type="PROSITE" id="PS51257">
    <property type="entry name" value="PROKAR_LIPOPROTEIN"/>
    <property type="match status" value="1"/>
</dbReference>
<protein>
    <submittedName>
        <fullName evidence="2">Uncharacterized protein</fullName>
    </submittedName>
</protein>
<dbReference type="EMBL" id="CCYD01003101">
    <property type="protein sequence ID" value="CEG49832.1"/>
    <property type="molecule type" value="Genomic_DNA"/>
</dbReference>
<dbReference type="Proteomes" id="UP000054928">
    <property type="component" value="Unassembled WGS sequence"/>
</dbReference>